<evidence type="ECO:0000313" key="1">
    <source>
        <dbReference type="EMBL" id="ABA92876.2"/>
    </source>
</evidence>
<reference evidence="1" key="3">
    <citation type="submission" date="2006-01" db="EMBL/GenBank/DDBJ databases">
        <authorList>
            <person name="Buell R."/>
        </authorList>
    </citation>
    <scope>NUCLEOTIDE SEQUENCE</scope>
</reference>
<accession>Q2R6E5</accession>
<reference evidence="1" key="1">
    <citation type="journal article" date="2005" name="BMC Biol.">
        <title>The sequence of rice chromosomes 11 and 12, rich in disease resistance genes and recent gene duplications.</title>
        <authorList>
            <consortium name="The rice chromosomes 11 and 12 sequencing consortia"/>
        </authorList>
    </citation>
    <scope>NUCLEOTIDE SEQUENCE [LARGE SCALE GENOMIC DNA]</scope>
</reference>
<reference evidence="1" key="2">
    <citation type="submission" date="2005-04" db="EMBL/GenBank/DDBJ databases">
        <authorList>
            <person name="Buell C.R."/>
            <person name="Wing R.A."/>
            <person name="McCombie W.A."/>
            <person name="Ouyang S."/>
        </authorList>
    </citation>
    <scope>NUCLEOTIDE SEQUENCE</scope>
</reference>
<name>Q2R6E5_ORYSJ</name>
<protein>
    <submittedName>
        <fullName evidence="1">Expressed protein</fullName>
    </submittedName>
</protein>
<proteinExistence type="predicted"/>
<gene>
    <name evidence="1" type="ordered locus">LOC_Os11g20330</name>
</gene>
<organism evidence="1">
    <name type="scientific">Oryza sativa subsp. japonica</name>
    <name type="common">Rice</name>
    <dbReference type="NCBI Taxonomy" id="39947"/>
    <lineage>
        <taxon>Eukaryota</taxon>
        <taxon>Viridiplantae</taxon>
        <taxon>Streptophyta</taxon>
        <taxon>Embryophyta</taxon>
        <taxon>Tracheophyta</taxon>
        <taxon>Spermatophyta</taxon>
        <taxon>Magnoliopsida</taxon>
        <taxon>Liliopsida</taxon>
        <taxon>Poales</taxon>
        <taxon>Poaceae</taxon>
        <taxon>BOP clade</taxon>
        <taxon>Oryzoideae</taxon>
        <taxon>Oryzeae</taxon>
        <taxon>Oryzinae</taxon>
        <taxon>Oryza</taxon>
        <taxon>Oryza sativa</taxon>
    </lineage>
</organism>
<dbReference type="AlphaFoldDB" id="Q2R6E5"/>
<sequence>MNKIKGKGLLALTPRWWPVQPDQDQISWHALDTLEASLGLALELRRSPRPPCFHMNSMPRIEGLMVWRVPTLELSRSIEEVKVPNGIDRHGTGVAPLNYTLLLHTIEI</sequence>
<dbReference type="EMBL" id="DP000010">
    <property type="protein sequence ID" value="ABA92876.2"/>
    <property type="molecule type" value="Genomic_DNA"/>
</dbReference>